<comment type="caution">
    <text evidence="1">The sequence shown here is derived from an EMBL/GenBank/DDBJ whole genome shotgun (WGS) entry which is preliminary data.</text>
</comment>
<sequence length="190" mass="21182">MYETQKELVDEAIPKINDLAELMVWTIPLLRMSSLKANDDNPVIVFSMPIFMLEDAIETIKTIKKIGEEQKETRERELVLDILTIAFSIIPFVGEAAAALGGVAFLARTATIIAEIGNETFNIVEIVEDPLSAPFAILEMLIGALGIKPNAPRTVFKSAAYVRPALDEGKLRLFSQEFQRNCGRSWLEAW</sequence>
<evidence type="ECO:0000313" key="2">
    <source>
        <dbReference type="Proteomes" id="UP000266272"/>
    </source>
</evidence>
<protein>
    <submittedName>
        <fullName evidence="1">Killer toxin subunits alpha beta</fullName>
    </submittedName>
</protein>
<dbReference type="EMBL" id="PXOA01000221">
    <property type="protein sequence ID" value="RFU78265.1"/>
    <property type="molecule type" value="Genomic_DNA"/>
</dbReference>
<dbReference type="Proteomes" id="UP000266272">
    <property type="component" value="Unassembled WGS sequence"/>
</dbReference>
<dbReference type="OrthoDB" id="5087969at2759"/>
<gene>
    <name evidence="1" type="ORF">TARUN_3963</name>
</gene>
<keyword evidence="2" id="KW-1185">Reference proteome</keyword>
<evidence type="ECO:0000313" key="1">
    <source>
        <dbReference type="EMBL" id="RFU78265.1"/>
    </source>
</evidence>
<accession>A0A395NQK5</accession>
<reference evidence="1 2" key="1">
    <citation type="journal article" date="2018" name="PLoS Pathog.">
        <title>Evolution of structural diversity of trichothecenes, a family of toxins produced by plant pathogenic and entomopathogenic fungi.</title>
        <authorList>
            <person name="Proctor R.H."/>
            <person name="McCormick S.P."/>
            <person name="Kim H.S."/>
            <person name="Cardoza R.E."/>
            <person name="Stanley A.M."/>
            <person name="Lindo L."/>
            <person name="Kelly A."/>
            <person name="Brown D.W."/>
            <person name="Lee T."/>
            <person name="Vaughan M.M."/>
            <person name="Alexander N.J."/>
            <person name="Busman M."/>
            <person name="Gutierrez S."/>
        </authorList>
    </citation>
    <scope>NUCLEOTIDE SEQUENCE [LARGE SCALE GENOMIC DNA]</scope>
    <source>
        <strain evidence="1 2">IBT 40837</strain>
    </source>
</reference>
<dbReference type="AlphaFoldDB" id="A0A395NQK5"/>
<dbReference type="STRING" id="490622.A0A395NQK5"/>
<organism evidence="1 2">
    <name type="scientific">Trichoderma arundinaceum</name>
    <dbReference type="NCBI Taxonomy" id="490622"/>
    <lineage>
        <taxon>Eukaryota</taxon>
        <taxon>Fungi</taxon>
        <taxon>Dikarya</taxon>
        <taxon>Ascomycota</taxon>
        <taxon>Pezizomycotina</taxon>
        <taxon>Sordariomycetes</taxon>
        <taxon>Hypocreomycetidae</taxon>
        <taxon>Hypocreales</taxon>
        <taxon>Hypocreaceae</taxon>
        <taxon>Trichoderma</taxon>
    </lineage>
</organism>
<name>A0A395NQK5_TRIAR</name>
<proteinExistence type="predicted"/>